<comment type="caution">
    <text evidence="1">The sequence shown here is derived from an EMBL/GenBank/DDBJ whole genome shotgun (WGS) entry which is preliminary data.</text>
</comment>
<sequence length="244" mass="28126">MEKLLRPDRFETDPNSPTSAKEWAHWITTFNNFVEVAKVKEEDKLKVLTNFLGHSVYDSVSECTTYGAAIKILTDIYIKQKNEIFARHLLATRKQQMNESIDQYLGFLKILSKECAFKSVSAIEYRDEYIRDSFINGLLSNNIRQRLLENNTLKLEEAVTRSRALEMAQKQSEVYSMPLTQGSVNALTEDTTSMIKPDNNQPTVSAIQQKCYFCGYDKHPRSSCPARDAVCKKCDKKVYKVYYL</sequence>
<name>A0AAV0XSV5_9HEMI</name>
<gene>
    <name evidence="1" type="ORF">MEUPH1_LOCUS24837</name>
</gene>
<reference evidence="1 2" key="1">
    <citation type="submission" date="2023-01" db="EMBL/GenBank/DDBJ databases">
        <authorList>
            <person name="Whitehead M."/>
        </authorList>
    </citation>
    <scope>NUCLEOTIDE SEQUENCE [LARGE SCALE GENOMIC DNA]</scope>
</reference>
<dbReference type="AlphaFoldDB" id="A0AAV0XSV5"/>
<protein>
    <recommendedName>
        <fullName evidence="3">Gag protein</fullName>
    </recommendedName>
</protein>
<dbReference type="PANTHER" id="PTHR33198">
    <property type="entry name" value="ANK_REP_REGION DOMAIN-CONTAINING PROTEIN-RELATED"/>
    <property type="match status" value="1"/>
</dbReference>
<organism evidence="1 2">
    <name type="scientific">Macrosiphum euphorbiae</name>
    <name type="common">potato aphid</name>
    <dbReference type="NCBI Taxonomy" id="13131"/>
    <lineage>
        <taxon>Eukaryota</taxon>
        <taxon>Metazoa</taxon>
        <taxon>Ecdysozoa</taxon>
        <taxon>Arthropoda</taxon>
        <taxon>Hexapoda</taxon>
        <taxon>Insecta</taxon>
        <taxon>Pterygota</taxon>
        <taxon>Neoptera</taxon>
        <taxon>Paraneoptera</taxon>
        <taxon>Hemiptera</taxon>
        <taxon>Sternorrhyncha</taxon>
        <taxon>Aphidomorpha</taxon>
        <taxon>Aphidoidea</taxon>
        <taxon>Aphididae</taxon>
        <taxon>Macrosiphini</taxon>
        <taxon>Macrosiphum</taxon>
    </lineage>
</organism>
<accession>A0AAV0XSV5</accession>
<evidence type="ECO:0008006" key="3">
    <source>
        <dbReference type="Google" id="ProtNLM"/>
    </source>
</evidence>
<keyword evidence="2" id="KW-1185">Reference proteome</keyword>
<evidence type="ECO:0000313" key="1">
    <source>
        <dbReference type="EMBL" id="CAI6370749.1"/>
    </source>
</evidence>
<proteinExistence type="predicted"/>
<dbReference type="EMBL" id="CARXXK010000529">
    <property type="protein sequence ID" value="CAI6370749.1"/>
    <property type="molecule type" value="Genomic_DNA"/>
</dbReference>
<dbReference type="Proteomes" id="UP001160148">
    <property type="component" value="Unassembled WGS sequence"/>
</dbReference>
<dbReference type="PANTHER" id="PTHR33198:SF19">
    <property type="entry name" value="CCHC-TYPE DOMAIN-CONTAINING PROTEIN"/>
    <property type="match status" value="1"/>
</dbReference>
<evidence type="ECO:0000313" key="2">
    <source>
        <dbReference type="Proteomes" id="UP001160148"/>
    </source>
</evidence>